<dbReference type="Pfam" id="PF20243">
    <property type="entry name" value="MbnP"/>
    <property type="match status" value="1"/>
</dbReference>
<dbReference type="NCBIfam" id="TIGR04183">
    <property type="entry name" value="Por_Secre_tail"/>
    <property type="match status" value="1"/>
</dbReference>
<keyword evidence="1" id="KW-0732">Signal</keyword>
<gene>
    <name evidence="3" type="ORF">IPO85_05200</name>
</gene>
<feature type="chain" id="PRO_5039572129" evidence="1">
    <location>
        <begin position="20"/>
        <end position="332"/>
    </location>
</feature>
<evidence type="ECO:0000313" key="3">
    <source>
        <dbReference type="EMBL" id="MBK9716904.1"/>
    </source>
</evidence>
<dbReference type="InterPro" id="IPR046863">
    <property type="entry name" value="MbnP-like_dom"/>
</dbReference>
<feature type="signal peptide" evidence="1">
    <location>
        <begin position="1"/>
        <end position="19"/>
    </location>
</feature>
<comment type="caution">
    <text evidence="3">The sequence shown here is derived from an EMBL/GenBank/DDBJ whole genome shotgun (WGS) entry which is preliminary data.</text>
</comment>
<proteinExistence type="predicted"/>
<evidence type="ECO:0000259" key="2">
    <source>
        <dbReference type="Pfam" id="PF20243"/>
    </source>
</evidence>
<organism evidence="3 4">
    <name type="scientific">Candidatus Defluviibacterium haderslevense</name>
    <dbReference type="NCBI Taxonomy" id="2981993"/>
    <lineage>
        <taxon>Bacteria</taxon>
        <taxon>Pseudomonadati</taxon>
        <taxon>Bacteroidota</taxon>
        <taxon>Saprospiria</taxon>
        <taxon>Saprospirales</taxon>
        <taxon>Saprospiraceae</taxon>
        <taxon>Candidatus Defluviibacterium</taxon>
    </lineage>
</organism>
<name>A0A9D7XCL6_9BACT</name>
<dbReference type="InterPro" id="IPR026444">
    <property type="entry name" value="Secre_tail"/>
</dbReference>
<dbReference type="AlphaFoldDB" id="A0A9D7XCL6"/>
<dbReference type="Proteomes" id="UP000808349">
    <property type="component" value="Unassembled WGS sequence"/>
</dbReference>
<evidence type="ECO:0000313" key="4">
    <source>
        <dbReference type="Proteomes" id="UP000808349"/>
    </source>
</evidence>
<sequence>MKNFLLLILSAFFISSMHSQNLNKVVFSFDHKVGVDPLVLGKTVFTIWNNKKVILTRAEFYISEVEIQNPAGNMMPLNDQYILVDASKPNDVHEMGPWDIEGTRGVKLHIGVDPAHNHLDPASYPSDHPLALQNPDMHWGWTAGYRFMAIEGKVDNNGDGKPETAFEFHNVGDEFYRAIELQTTENAKDGTLDVHLILDYAQLFKNIVMTGSLIQHGNSFLNSKMTSNAETEKFITAVVQVSNKDIKLNSQHIDISPNPMRNEATVSYSFSSKNPLTMVVMNAFGQTLSLTNNLDNTGYILLQKNHLVNGMYQIVFYDNRKLISRKQFIVIQ</sequence>
<dbReference type="EMBL" id="JADKFW010000004">
    <property type="protein sequence ID" value="MBK9716904.1"/>
    <property type="molecule type" value="Genomic_DNA"/>
</dbReference>
<reference evidence="3 4" key="1">
    <citation type="submission" date="2020-10" db="EMBL/GenBank/DDBJ databases">
        <title>Connecting structure to function with the recovery of over 1000 high-quality activated sludge metagenome-assembled genomes encoding full-length rRNA genes using long-read sequencing.</title>
        <authorList>
            <person name="Singleton C.M."/>
            <person name="Petriglieri F."/>
            <person name="Kristensen J.M."/>
            <person name="Kirkegaard R.H."/>
            <person name="Michaelsen T.Y."/>
            <person name="Andersen M.H."/>
            <person name="Karst S.M."/>
            <person name="Dueholm M.S."/>
            <person name="Nielsen P.H."/>
            <person name="Albertsen M."/>
        </authorList>
    </citation>
    <scope>NUCLEOTIDE SEQUENCE [LARGE SCALE GENOMIC DNA]</scope>
    <source>
        <strain evidence="3">Ribe_18-Q3-R11-54_BAT3C.373</strain>
    </source>
</reference>
<accession>A0A9D7XCL6</accession>
<feature type="domain" description="Copper-binding protein MbnP-like" evidence="2">
    <location>
        <begin position="24"/>
        <end position="210"/>
    </location>
</feature>
<evidence type="ECO:0000256" key="1">
    <source>
        <dbReference type="SAM" id="SignalP"/>
    </source>
</evidence>
<protein>
    <submittedName>
        <fullName evidence="3">T9SS type A sorting domain-containing protein</fullName>
    </submittedName>
</protein>